<protein>
    <submittedName>
        <fullName evidence="8">Carotenoid oxygenase</fullName>
    </submittedName>
</protein>
<keyword evidence="4 5" id="KW-0408">Iron</keyword>
<dbReference type="PANTHER" id="PTHR10543">
    <property type="entry name" value="BETA-CAROTENE DIOXYGENASE"/>
    <property type="match status" value="1"/>
</dbReference>
<accession>A0A2W5KAD7</accession>
<sequence length="500" mass="55337">MNRRRFLRDLLSGAAALACTPALLRAATGHDVATGFAAGLQRHPWMVGWKSMDAESLGPTAATLRGRWPKGLSGTLYRNGPARFERDGFRYAHWFDGDGMVHAWHLDERGVSHRARMVATPKYTREQAAGRFLYPAAGTTIPDARAIRNNDDANVANTSVAVIGGRLLALWEAGSAFELEPDSLVTRGPVTWREDLALAPFSAHPLRDRDGSWWNFGSISLIGGAGLLIWHLGADGRLLGATQLATEQHGYLHSFAMTDRHLIFMLMPFRFSESGAFFERMRFAPDLPCRVAVVPKSSPDTVRWFDVDFAAVYHFGDAFERGGEIHVRAVRHTDPAGASSPMGATMRGEREPAPTSGQLRTLRLDLRSGRARWQTHADHVMEFPLFDPRTPGDRPARLYAPTAVTPDVPYFNAVMSFDPERDRRQVHRYGDRVLAEEHVFVPRPGSRKPGQGWLIGTLLDADRGRSGLAVLDAEHVDDGPLAEAWLPYTFPLGFHGTFSG</sequence>
<gene>
    <name evidence="8" type="ORF">DI564_13070</name>
</gene>
<keyword evidence="3" id="KW-0560">Oxidoreductase</keyword>
<evidence type="ECO:0000313" key="9">
    <source>
        <dbReference type="Proteomes" id="UP000249046"/>
    </source>
</evidence>
<organism evidence="8 9">
    <name type="scientific">Rhodanobacter denitrificans</name>
    <dbReference type="NCBI Taxonomy" id="666685"/>
    <lineage>
        <taxon>Bacteria</taxon>
        <taxon>Pseudomonadati</taxon>
        <taxon>Pseudomonadota</taxon>
        <taxon>Gammaproteobacteria</taxon>
        <taxon>Lysobacterales</taxon>
        <taxon>Rhodanobacteraceae</taxon>
        <taxon>Rhodanobacter</taxon>
    </lineage>
</organism>
<comment type="caution">
    <text evidence="8">The sequence shown here is derived from an EMBL/GenBank/DDBJ whole genome shotgun (WGS) entry which is preliminary data.</text>
</comment>
<dbReference type="PANTHER" id="PTHR10543:SF89">
    <property type="entry name" value="CAROTENOID 9,10(9',10')-CLEAVAGE DIOXYGENASE 1"/>
    <property type="match status" value="1"/>
</dbReference>
<evidence type="ECO:0000313" key="8">
    <source>
        <dbReference type="EMBL" id="PZQ12564.1"/>
    </source>
</evidence>
<feature type="binding site" evidence="5">
    <location>
        <position position="314"/>
    </location>
    <ligand>
        <name>Fe cation</name>
        <dbReference type="ChEBI" id="CHEBI:24875"/>
        <note>catalytic</note>
    </ligand>
</feature>
<dbReference type="Proteomes" id="UP000249046">
    <property type="component" value="Unassembled WGS sequence"/>
</dbReference>
<comment type="cofactor">
    <cofactor evidence="5">
        <name>Fe(2+)</name>
        <dbReference type="ChEBI" id="CHEBI:29033"/>
    </cofactor>
    <text evidence="5">Binds 1 Fe(2+) ion per subunit.</text>
</comment>
<feature type="binding site" evidence="5">
    <location>
        <position position="204"/>
    </location>
    <ligand>
        <name>Fe cation</name>
        <dbReference type="ChEBI" id="CHEBI:24875"/>
        <note>catalytic</note>
    </ligand>
</feature>
<feature type="binding site" evidence="5">
    <location>
        <position position="253"/>
    </location>
    <ligand>
        <name>Fe cation</name>
        <dbReference type="ChEBI" id="CHEBI:24875"/>
        <note>catalytic</note>
    </ligand>
</feature>
<dbReference type="InterPro" id="IPR004294">
    <property type="entry name" value="Carotenoid_Oase"/>
</dbReference>
<evidence type="ECO:0000256" key="2">
    <source>
        <dbReference type="ARBA" id="ARBA00022723"/>
    </source>
</evidence>
<evidence type="ECO:0000256" key="6">
    <source>
        <dbReference type="SAM" id="MobiDB-lite"/>
    </source>
</evidence>
<dbReference type="GO" id="GO:0046872">
    <property type="term" value="F:metal ion binding"/>
    <property type="evidence" value="ECO:0007669"/>
    <property type="project" value="UniProtKB-KW"/>
</dbReference>
<proteinExistence type="inferred from homology"/>
<feature type="region of interest" description="Disordered" evidence="6">
    <location>
        <begin position="334"/>
        <end position="357"/>
    </location>
</feature>
<evidence type="ECO:0000256" key="1">
    <source>
        <dbReference type="ARBA" id="ARBA00006787"/>
    </source>
</evidence>
<keyword evidence="7" id="KW-0732">Signal</keyword>
<feature type="chain" id="PRO_5016147989" evidence="7">
    <location>
        <begin position="27"/>
        <end position="500"/>
    </location>
</feature>
<evidence type="ECO:0000256" key="7">
    <source>
        <dbReference type="SAM" id="SignalP"/>
    </source>
</evidence>
<evidence type="ECO:0000256" key="3">
    <source>
        <dbReference type="ARBA" id="ARBA00023002"/>
    </source>
</evidence>
<evidence type="ECO:0000256" key="4">
    <source>
        <dbReference type="ARBA" id="ARBA00023004"/>
    </source>
</evidence>
<dbReference type="Pfam" id="PF03055">
    <property type="entry name" value="RPE65"/>
    <property type="match status" value="1"/>
</dbReference>
<feature type="signal peptide" evidence="7">
    <location>
        <begin position="1"/>
        <end position="26"/>
    </location>
</feature>
<dbReference type="GO" id="GO:0010436">
    <property type="term" value="F:carotenoid dioxygenase activity"/>
    <property type="evidence" value="ECO:0007669"/>
    <property type="project" value="TreeGrafter"/>
</dbReference>
<name>A0A2W5KAD7_9GAMM</name>
<reference evidence="8 9" key="1">
    <citation type="submission" date="2017-08" db="EMBL/GenBank/DDBJ databases">
        <title>Infants hospitalized years apart are colonized by the same room-sourced microbial strains.</title>
        <authorList>
            <person name="Brooks B."/>
            <person name="Olm M.R."/>
            <person name="Firek B.A."/>
            <person name="Baker R."/>
            <person name="Thomas B.C."/>
            <person name="Morowitz M.J."/>
            <person name="Banfield J.F."/>
        </authorList>
    </citation>
    <scope>NUCLEOTIDE SEQUENCE [LARGE SCALE GENOMIC DNA]</scope>
    <source>
        <strain evidence="8">S2_005_003_R2_42</strain>
    </source>
</reference>
<comment type="similarity">
    <text evidence="1">Belongs to the carotenoid oxygenase family.</text>
</comment>
<dbReference type="GO" id="GO:0016121">
    <property type="term" value="P:carotene catabolic process"/>
    <property type="evidence" value="ECO:0007669"/>
    <property type="project" value="TreeGrafter"/>
</dbReference>
<keyword evidence="2 5" id="KW-0479">Metal-binding</keyword>
<dbReference type="AlphaFoldDB" id="A0A2W5KAD7"/>
<dbReference type="EMBL" id="QFPO01000012">
    <property type="protein sequence ID" value="PZQ12564.1"/>
    <property type="molecule type" value="Genomic_DNA"/>
</dbReference>
<feature type="binding site" evidence="5">
    <location>
        <position position="495"/>
    </location>
    <ligand>
        <name>Fe cation</name>
        <dbReference type="ChEBI" id="CHEBI:24875"/>
        <note>catalytic</note>
    </ligand>
</feature>
<evidence type="ECO:0000256" key="5">
    <source>
        <dbReference type="PIRSR" id="PIRSR604294-1"/>
    </source>
</evidence>